<dbReference type="InterPro" id="IPR019362">
    <property type="entry name" value="MMADHC"/>
</dbReference>
<comment type="caution">
    <text evidence="2">The sequence shown here is derived from an EMBL/GenBank/DDBJ whole genome shotgun (WGS) entry which is preliminary data.</text>
</comment>
<feature type="compositionally biased region" description="Basic and acidic residues" evidence="1">
    <location>
        <begin position="9"/>
        <end position="23"/>
    </location>
</feature>
<dbReference type="PANTHER" id="PTHR13192:SF3">
    <property type="entry name" value="COBALAMIN TRAFFICKING PROTEIN CBLD"/>
    <property type="match status" value="1"/>
</dbReference>
<evidence type="ECO:0008006" key="4">
    <source>
        <dbReference type="Google" id="ProtNLM"/>
    </source>
</evidence>
<organism evidence="2 3">
    <name type="scientific">Scyliorhinus torazame</name>
    <name type="common">Cloudy catshark</name>
    <name type="synonym">Catulus torazame</name>
    <dbReference type="NCBI Taxonomy" id="75743"/>
    <lineage>
        <taxon>Eukaryota</taxon>
        <taxon>Metazoa</taxon>
        <taxon>Chordata</taxon>
        <taxon>Craniata</taxon>
        <taxon>Vertebrata</taxon>
        <taxon>Chondrichthyes</taxon>
        <taxon>Elasmobranchii</taxon>
        <taxon>Galeomorphii</taxon>
        <taxon>Galeoidea</taxon>
        <taxon>Carcharhiniformes</taxon>
        <taxon>Scyliorhinidae</taxon>
        <taxon>Scyliorhinus</taxon>
    </lineage>
</organism>
<accession>A0A401NLM7</accession>
<dbReference type="PANTHER" id="PTHR13192">
    <property type="entry name" value="MY011 PROTEIN"/>
    <property type="match status" value="1"/>
</dbReference>
<dbReference type="GO" id="GO:0009235">
    <property type="term" value="P:cobalamin metabolic process"/>
    <property type="evidence" value="ECO:0007669"/>
    <property type="project" value="InterPro"/>
</dbReference>
<dbReference type="Pfam" id="PF10229">
    <property type="entry name" value="MMADHC"/>
    <property type="match status" value="1"/>
</dbReference>
<reference evidence="2 3" key="1">
    <citation type="journal article" date="2018" name="Nat. Ecol. Evol.">
        <title>Shark genomes provide insights into elasmobranch evolution and the origin of vertebrates.</title>
        <authorList>
            <person name="Hara Y"/>
            <person name="Yamaguchi K"/>
            <person name="Onimaru K"/>
            <person name="Kadota M"/>
            <person name="Koyanagi M"/>
            <person name="Keeley SD"/>
            <person name="Tatsumi K"/>
            <person name="Tanaka K"/>
            <person name="Motone F"/>
            <person name="Kageyama Y"/>
            <person name="Nozu R"/>
            <person name="Adachi N"/>
            <person name="Nishimura O"/>
            <person name="Nakagawa R"/>
            <person name="Tanegashima C"/>
            <person name="Kiyatake I"/>
            <person name="Matsumoto R"/>
            <person name="Murakumo K"/>
            <person name="Nishida K"/>
            <person name="Terakita A"/>
            <person name="Kuratani S"/>
            <person name="Sato K"/>
            <person name="Hyodo S Kuraku.S."/>
        </authorList>
    </citation>
    <scope>NUCLEOTIDE SEQUENCE [LARGE SCALE GENOMIC DNA]</scope>
</reference>
<evidence type="ECO:0000313" key="2">
    <source>
        <dbReference type="EMBL" id="GCB61762.1"/>
    </source>
</evidence>
<dbReference type="OrthoDB" id="10263782at2759"/>
<gene>
    <name evidence="2" type="ORF">scyTo_0007108</name>
</gene>
<evidence type="ECO:0000256" key="1">
    <source>
        <dbReference type="SAM" id="MobiDB-lite"/>
    </source>
</evidence>
<dbReference type="Proteomes" id="UP000288216">
    <property type="component" value="Unassembled WGS sequence"/>
</dbReference>
<proteinExistence type="predicted"/>
<dbReference type="EMBL" id="BFAA01002515">
    <property type="protein sequence ID" value="GCB61762.1"/>
    <property type="molecule type" value="Genomic_DNA"/>
</dbReference>
<dbReference type="STRING" id="75743.A0A401NLM7"/>
<dbReference type="GO" id="GO:0005739">
    <property type="term" value="C:mitochondrion"/>
    <property type="evidence" value="ECO:0007669"/>
    <property type="project" value="TreeGrafter"/>
</dbReference>
<protein>
    <recommendedName>
        <fullName evidence="4">Methylmalonic aciduria and homocystinuria type D protein, mitochondrial</fullName>
    </recommendedName>
</protein>
<keyword evidence="3" id="KW-1185">Reference proteome</keyword>
<evidence type="ECO:0000313" key="3">
    <source>
        <dbReference type="Proteomes" id="UP000288216"/>
    </source>
</evidence>
<feature type="region of interest" description="Disordered" evidence="1">
    <location>
        <begin position="1"/>
        <end position="23"/>
    </location>
</feature>
<dbReference type="AlphaFoldDB" id="A0A401NLM7"/>
<dbReference type="OMA" id="NGAKEMC"/>
<sequence>MAVGLETVDPDRGGGRWTLPDRRSVQKPSKMAKALCTKARLVTYLPGVHTLVRRIATIRTFSTAGSSGSDEPYIAVMPPDKGLQTIWPDEKMGPFGPQDQRFQLPGNIGFESHINGIANQKRISTHRTLPDVLTEPLTSEKHEFILAQFVNEFQGNEAESQPQEVTTAENYFENAKVECAIQTCPELLRKDFQSMFPDAPVAGFTVLTVTQRSINDMTIWNEAVEEEREQLLEKFISGAKEICYALRSEGYWADFIDPSSGLAYFGPYSNNTLFETDERYRHLGFRIEDLGCCKVIQHKLWGTHVFVGSLFTNAPTDCLVMKKLQGNSLP</sequence>
<name>A0A401NLM7_SCYTO</name>